<proteinExistence type="predicted"/>
<dbReference type="OrthoDB" id="1048052at2"/>
<sequence length="759" mass="83691">MRKIIFLCLSLLVNLSGVMAQNDAMFVYRNDGAINAFLNADVDSMRCSHIGLDSVEYKDYVVQEVWTVDSVYRIPLEVIDSVSFVTPPTIYKEGVVNLKEQLSDYVIGADDLTLKLKANVPTELIPSIGDKLVMIEGCEALPYGFSGVVSSVQAVDKEINVYCEQTCLEDLFDSFCSVTTVYGVVGDNGAKRMYALKNGTNQRSVSTSKDATLSIGTLTVDCSTEFSSSILPNSDLAVSGATGVSVSISPTFRIHTFLLVGKEHGVYFNGSITGNVEIASEFSAYGSINYSHDFEKKSDEVSFSVPFTAKLVNFYVVPGMFVQADATIAETAKDVHNYTFGMAFDYSNRGENIMKSFIATPRLVSSSIDVTGCIDGSLAVGGFIETGFKLVSRDFFKACARGKLGWKVKGNFVLRNSDVDIAEKDTKLYNRLKSSSVETGPFASVSLETSALGGVWTENTTLLSAELMKKWDIVPTFSKTTLSHTDGSLATLSANSEVSGNCLSPVTIGYKLYDEELNEISDIVVEDKFKNGRYGLKHTFYDIDLNKKYSIYPKVKLFNIAILASPKATFSFLCPDSNHPHAIDLGMPSGKKWACCNVDADAPEEYGGYYAWGDVETKSTYTLDTYTSKYVENISGTQFDVATKKWGDNWQIPTKEDMEWLTKNCSWVDKTWHGVKGTLIIAPNGNSIFLPYSDLVASDRSYGMGGCCYWTGTQDLLYAKEEDKPYSLFMPIATEVKTVWSVYYLAHYGMLIRPIWSTK</sequence>
<dbReference type="EMBL" id="SGVY01000010">
    <property type="protein sequence ID" value="TFH82743.1"/>
    <property type="molecule type" value="Genomic_DNA"/>
</dbReference>
<dbReference type="GeneID" id="302994701"/>
<feature type="chain" id="PRO_5021463391" evidence="1">
    <location>
        <begin position="21"/>
        <end position="759"/>
    </location>
</feature>
<evidence type="ECO:0000313" key="3">
    <source>
        <dbReference type="Proteomes" id="UP000297872"/>
    </source>
</evidence>
<reference evidence="2 3" key="1">
    <citation type="submission" date="2019-02" db="EMBL/GenBank/DDBJ databases">
        <title>Draft Genome Sequence of the Prevotella sp. BCRC 81118, Isolated from Human Feces.</title>
        <authorList>
            <person name="Huang C.-H."/>
        </authorList>
    </citation>
    <scope>NUCLEOTIDE SEQUENCE [LARGE SCALE GENOMIC DNA]</scope>
    <source>
        <strain evidence="2 3">BCRC 81118</strain>
    </source>
</reference>
<gene>
    <name evidence="2" type="ORF">EXN75_05245</name>
</gene>
<dbReference type="Proteomes" id="UP000297872">
    <property type="component" value="Unassembled WGS sequence"/>
</dbReference>
<evidence type="ECO:0000313" key="2">
    <source>
        <dbReference type="EMBL" id="TFH82743.1"/>
    </source>
</evidence>
<dbReference type="AlphaFoldDB" id="A0A4Y8VQZ6"/>
<accession>A0A4Y8VQZ6</accession>
<evidence type="ECO:0000256" key="1">
    <source>
        <dbReference type="SAM" id="SignalP"/>
    </source>
</evidence>
<feature type="signal peptide" evidence="1">
    <location>
        <begin position="1"/>
        <end position="20"/>
    </location>
</feature>
<comment type="caution">
    <text evidence="2">The sequence shown here is derived from an EMBL/GenBank/DDBJ whole genome shotgun (WGS) entry which is preliminary data.</text>
</comment>
<dbReference type="RefSeq" id="WP_134843024.1">
    <property type="nucleotide sequence ID" value="NZ_SGVY01000010.1"/>
</dbReference>
<keyword evidence="3" id="KW-1185">Reference proteome</keyword>
<protein>
    <submittedName>
        <fullName evidence="2">Uncharacterized protein</fullName>
    </submittedName>
</protein>
<organism evidence="2 3">
    <name type="scientific">Segatella hominis</name>
    <dbReference type="NCBI Taxonomy" id="2518605"/>
    <lineage>
        <taxon>Bacteria</taxon>
        <taxon>Pseudomonadati</taxon>
        <taxon>Bacteroidota</taxon>
        <taxon>Bacteroidia</taxon>
        <taxon>Bacteroidales</taxon>
        <taxon>Prevotellaceae</taxon>
        <taxon>Segatella</taxon>
    </lineage>
</organism>
<name>A0A4Y8VQZ6_9BACT</name>
<keyword evidence="1" id="KW-0732">Signal</keyword>